<name>I4C6R2_DESTA</name>
<dbReference type="AlphaFoldDB" id="I4C6R2"/>
<dbReference type="KEGG" id="dti:Desti_2573"/>
<dbReference type="HOGENOM" id="CLU_2464091_0_0_7"/>
<proteinExistence type="predicted"/>
<protein>
    <submittedName>
        <fullName evidence="1">Uncharacterized protein</fullName>
    </submittedName>
</protein>
<dbReference type="Proteomes" id="UP000006055">
    <property type="component" value="Chromosome"/>
</dbReference>
<accession>I4C6R2</accession>
<reference evidence="2" key="1">
    <citation type="submission" date="2012-06" db="EMBL/GenBank/DDBJ databases">
        <title>Complete sequence of chromosome of Desulfomonile tiedjei DSM 6799.</title>
        <authorList>
            <person name="Lucas S."/>
            <person name="Copeland A."/>
            <person name="Lapidus A."/>
            <person name="Glavina del Rio T."/>
            <person name="Dalin E."/>
            <person name="Tice H."/>
            <person name="Bruce D."/>
            <person name="Goodwin L."/>
            <person name="Pitluck S."/>
            <person name="Peters L."/>
            <person name="Ovchinnikova G."/>
            <person name="Zeytun A."/>
            <person name="Lu M."/>
            <person name="Kyrpides N."/>
            <person name="Mavromatis K."/>
            <person name="Ivanova N."/>
            <person name="Brettin T."/>
            <person name="Detter J.C."/>
            <person name="Han C."/>
            <person name="Larimer F."/>
            <person name="Land M."/>
            <person name="Hauser L."/>
            <person name="Markowitz V."/>
            <person name="Cheng J.-F."/>
            <person name="Hugenholtz P."/>
            <person name="Woyke T."/>
            <person name="Wu D."/>
            <person name="Spring S."/>
            <person name="Schroeder M."/>
            <person name="Brambilla E."/>
            <person name="Klenk H.-P."/>
            <person name="Eisen J.A."/>
        </authorList>
    </citation>
    <scope>NUCLEOTIDE SEQUENCE [LARGE SCALE GENOMIC DNA]</scope>
    <source>
        <strain evidence="2">ATCC 49306 / DSM 6799 / DCB-1</strain>
    </source>
</reference>
<keyword evidence="2" id="KW-1185">Reference proteome</keyword>
<organism evidence="1 2">
    <name type="scientific">Desulfomonile tiedjei (strain ATCC 49306 / DSM 6799 / DCB-1)</name>
    <dbReference type="NCBI Taxonomy" id="706587"/>
    <lineage>
        <taxon>Bacteria</taxon>
        <taxon>Pseudomonadati</taxon>
        <taxon>Thermodesulfobacteriota</taxon>
        <taxon>Desulfomonilia</taxon>
        <taxon>Desulfomonilales</taxon>
        <taxon>Desulfomonilaceae</taxon>
        <taxon>Desulfomonile</taxon>
    </lineage>
</organism>
<evidence type="ECO:0000313" key="2">
    <source>
        <dbReference type="Proteomes" id="UP000006055"/>
    </source>
</evidence>
<gene>
    <name evidence="1" type="ordered locus">Desti_2573</name>
</gene>
<sequence>MAFRTIPENVISQCGPAGLVPYPAVIAHTRKNSRSEAVGDGFSKGTRLSSPYKSLYHNCFALSERDGIRDVVILVGDLVFRRDRALII</sequence>
<dbReference type="EMBL" id="CP003360">
    <property type="protein sequence ID" value="AFM25253.1"/>
    <property type="molecule type" value="Genomic_DNA"/>
</dbReference>
<dbReference type="RefSeq" id="WP_014810395.1">
    <property type="nucleotide sequence ID" value="NC_018025.1"/>
</dbReference>
<evidence type="ECO:0000313" key="1">
    <source>
        <dbReference type="EMBL" id="AFM25253.1"/>
    </source>
</evidence>